<reference evidence="2" key="1">
    <citation type="submission" date="2022-06" db="EMBL/GenBank/DDBJ databases">
        <authorList>
            <person name="Berger JAMES D."/>
            <person name="Berger JAMES D."/>
        </authorList>
    </citation>
    <scope>NUCLEOTIDE SEQUENCE [LARGE SCALE GENOMIC DNA]</scope>
</reference>
<evidence type="ECO:0000256" key="1">
    <source>
        <dbReference type="SAM" id="MobiDB-lite"/>
    </source>
</evidence>
<feature type="compositionally biased region" description="Acidic residues" evidence="1">
    <location>
        <begin position="85"/>
        <end position="154"/>
    </location>
</feature>
<dbReference type="Proteomes" id="UP000050795">
    <property type="component" value="Unassembled WGS sequence"/>
</dbReference>
<proteinExistence type="predicted"/>
<organism evidence="2 3">
    <name type="scientific">Trichobilharzia regenti</name>
    <name type="common">Nasal bird schistosome</name>
    <dbReference type="NCBI Taxonomy" id="157069"/>
    <lineage>
        <taxon>Eukaryota</taxon>
        <taxon>Metazoa</taxon>
        <taxon>Spiralia</taxon>
        <taxon>Lophotrochozoa</taxon>
        <taxon>Platyhelminthes</taxon>
        <taxon>Trematoda</taxon>
        <taxon>Digenea</taxon>
        <taxon>Strigeidida</taxon>
        <taxon>Schistosomatoidea</taxon>
        <taxon>Schistosomatidae</taxon>
        <taxon>Trichobilharzia</taxon>
    </lineage>
</organism>
<dbReference type="AlphaFoldDB" id="A0AA85JLE0"/>
<name>A0AA85JLE0_TRIRE</name>
<reference evidence="3" key="2">
    <citation type="submission" date="2023-11" db="UniProtKB">
        <authorList>
            <consortium name="WormBaseParasite"/>
        </authorList>
    </citation>
    <scope>IDENTIFICATION</scope>
</reference>
<evidence type="ECO:0000313" key="3">
    <source>
        <dbReference type="WBParaSite" id="TREG1_26970.1"/>
    </source>
</evidence>
<protein>
    <submittedName>
        <fullName evidence="3">Uncharacterized protein</fullName>
    </submittedName>
</protein>
<keyword evidence="2" id="KW-1185">Reference proteome</keyword>
<feature type="region of interest" description="Disordered" evidence="1">
    <location>
        <begin position="1"/>
        <end position="206"/>
    </location>
</feature>
<accession>A0AA85JLE0</accession>
<dbReference type="WBParaSite" id="TREG1_26970.1">
    <property type="protein sequence ID" value="TREG1_26970.1"/>
    <property type="gene ID" value="TREG1_26970"/>
</dbReference>
<sequence length="248" mass="27417">MGRSKQSLNNSAVKSPKPGTTPEFKIKSPMNGKTTPMRPGSKRPVPVGSEESESDVETVMSDDRIASLKASNKKLKLADDRSLDPEEDDVESDEEEDDEDVDVDEDDDEEDDSDDEDDDEEDEDDDEEEDDDDEEEGDDDEDDEDSDEDQEDDDTTRIVVGAKSAGPKSAPQKLAPQQKNGKSTPSVPAAPPKMEATETKAESGMSGSVIIVNGPDNLDGLREFLSKITPLPTYTRWSLLLYWLRWQT</sequence>
<evidence type="ECO:0000313" key="2">
    <source>
        <dbReference type="Proteomes" id="UP000050795"/>
    </source>
</evidence>
<feature type="compositionally biased region" description="Polar residues" evidence="1">
    <location>
        <begin position="1"/>
        <end position="13"/>
    </location>
</feature>
<feature type="compositionally biased region" description="Polar residues" evidence="1">
    <location>
        <begin position="175"/>
        <end position="186"/>
    </location>
</feature>